<accession>A0A1H2ZA48</accession>
<dbReference type="AlphaFoldDB" id="A0A1H2ZA48"/>
<protein>
    <submittedName>
        <fullName evidence="9">Putative ABC transport system permease protein</fullName>
    </submittedName>
</protein>
<evidence type="ECO:0000256" key="4">
    <source>
        <dbReference type="ARBA" id="ARBA00022989"/>
    </source>
</evidence>
<dbReference type="InterPro" id="IPR003838">
    <property type="entry name" value="ABC3_permease_C"/>
</dbReference>
<keyword evidence="10" id="KW-1185">Reference proteome</keyword>
<name>A0A1H2ZA48_9GAMM</name>
<feature type="transmembrane region" description="Helical" evidence="6">
    <location>
        <begin position="350"/>
        <end position="370"/>
    </location>
</feature>
<evidence type="ECO:0000256" key="5">
    <source>
        <dbReference type="ARBA" id="ARBA00023136"/>
    </source>
</evidence>
<dbReference type="PANTHER" id="PTHR30287">
    <property type="entry name" value="MEMBRANE COMPONENT OF PREDICTED ABC SUPERFAMILY METABOLITE UPTAKE TRANSPORTER"/>
    <property type="match status" value="1"/>
</dbReference>
<evidence type="ECO:0000313" key="10">
    <source>
        <dbReference type="Proteomes" id="UP000199675"/>
    </source>
</evidence>
<gene>
    <name evidence="9" type="ORF">SAMN04487960_106248</name>
</gene>
<dbReference type="Pfam" id="PF02687">
    <property type="entry name" value="FtsX"/>
    <property type="match status" value="2"/>
</dbReference>
<evidence type="ECO:0000256" key="6">
    <source>
        <dbReference type="SAM" id="Phobius"/>
    </source>
</evidence>
<dbReference type="InterPro" id="IPR025857">
    <property type="entry name" value="MacB_PCD"/>
</dbReference>
<feature type="domain" description="ABC3 transporter permease C-terminal" evidence="7">
    <location>
        <begin position="262"/>
        <end position="375"/>
    </location>
</feature>
<dbReference type="PANTHER" id="PTHR30287:SF1">
    <property type="entry name" value="INNER MEMBRANE PROTEIN"/>
    <property type="match status" value="1"/>
</dbReference>
<dbReference type="Pfam" id="PF12704">
    <property type="entry name" value="MacB_PCD"/>
    <property type="match status" value="1"/>
</dbReference>
<keyword evidence="2" id="KW-1003">Cell membrane</keyword>
<organism evidence="9 10">
    <name type="scientific">Marinobacter mobilis</name>
    <dbReference type="NCBI Taxonomy" id="488533"/>
    <lineage>
        <taxon>Bacteria</taxon>
        <taxon>Pseudomonadati</taxon>
        <taxon>Pseudomonadota</taxon>
        <taxon>Gammaproteobacteria</taxon>
        <taxon>Pseudomonadales</taxon>
        <taxon>Marinobacteraceae</taxon>
        <taxon>Marinobacter</taxon>
    </lineage>
</organism>
<feature type="transmembrane region" description="Helical" evidence="6">
    <location>
        <begin position="391"/>
        <end position="412"/>
    </location>
</feature>
<evidence type="ECO:0000259" key="8">
    <source>
        <dbReference type="Pfam" id="PF12704"/>
    </source>
</evidence>
<feature type="domain" description="MacB-like periplasmic core" evidence="8">
    <location>
        <begin position="23"/>
        <end position="196"/>
    </location>
</feature>
<feature type="transmembrane region" description="Helical" evidence="6">
    <location>
        <begin position="418"/>
        <end position="443"/>
    </location>
</feature>
<evidence type="ECO:0000313" key="9">
    <source>
        <dbReference type="EMBL" id="SDX14342.1"/>
    </source>
</evidence>
<dbReference type="OrthoDB" id="5292592at2"/>
<dbReference type="Proteomes" id="UP000199675">
    <property type="component" value="Unassembled WGS sequence"/>
</dbReference>
<feature type="transmembrane region" description="Helical" evidence="6">
    <location>
        <begin position="21"/>
        <end position="43"/>
    </location>
</feature>
<evidence type="ECO:0000256" key="2">
    <source>
        <dbReference type="ARBA" id="ARBA00022475"/>
    </source>
</evidence>
<dbReference type="EMBL" id="FNNE01000006">
    <property type="protein sequence ID" value="SDX14342.1"/>
    <property type="molecule type" value="Genomic_DNA"/>
</dbReference>
<dbReference type="STRING" id="488533.SAMN04487960_106248"/>
<dbReference type="RefSeq" id="WP_091813947.1">
    <property type="nucleotide sequence ID" value="NZ_FNNE01000006.1"/>
</dbReference>
<evidence type="ECO:0000259" key="7">
    <source>
        <dbReference type="Pfam" id="PF02687"/>
    </source>
</evidence>
<comment type="subcellular location">
    <subcellularLocation>
        <location evidence="1">Cell membrane</location>
        <topology evidence="1">Multi-pass membrane protein</topology>
    </subcellularLocation>
</comment>
<feature type="transmembrane region" description="Helical" evidence="6">
    <location>
        <begin position="755"/>
        <end position="776"/>
    </location>
</feature>
<feature type="domain" description="ABC3 transporter permease C-terminal" evidence="7">
    <location>
        <begin position="707"/>
        <end position="806"/>
    </location>
</feature>
<sequence>MVTAGKMLPVSRDIRERDVRVLILALVVAVATVATIGLFASLLQRTLVTSASAFLAADRQLEAENGRPIPEAWWQEAEARQLETARMVEFSTMVFSNERFQLVSVKAVDEDYPLRGTVEFQPHPDQARAQLSHGPGPGEVWLNPRLLRLLALDIGDNVDVGDLTLTVTGLLIREPDGGFGMSSLAPRIMMHADDVPATGVVREGSRVEFVGLFAGPEPALDDYYRWLEPQLQPSHEWKSVKDGQALSRSLERAERFLNLGGSLAVLLAAVAVAVASREYALGQRDTVALLKTLGVTGSGIASMYLRKLLAWGVVGCLAGLAIALPLVWLLSYLLASLLERPVDYVLDAHALLPALLTALVALLGFAYPPIRRLRRVAAMRVLRSDPGESSWRASGDIVIAGLAVFGLVWFYAGEPMMVLGLLAGALLLLSVLAVVAWLLIAALRKVAGGASAWRLALVALYRHRHSTLSQISVFAMTIMLATTLVLVRSSLLDDWQGQLPVDAPNHFLINIAPTDVTAVADFWQQRGYPLESLYPMVRGRLTELNGQPVREAVSKDARINALNRELNLTWMGDMPEDNRLVAGRWFEANGAAGVSVEAELAEKLGLKLGDRLGFTVGSETLTETVTSIRTVQWDSMKPNFYMAFPPASALRAMPATWITSFYLPAADKNHLNEFAARFPTVSVLEVDHIIERIRDIVRQVTQAIEAILALILAAALVVMAAVVSATLRDRQREGALLRTLGGEQSLLVRSTMLEFAVLGLIAGVLGVAAAECAVWALQQKLFDGGFRWHWLVVLPVPLMSALLLALFGRWQLAPVLSVSPMLLLRRLE</sequence>
<feature type="transmembrane region" description="Helical" evidence="6">
    <location>
        <begin position="256"/>
        <end position="275"/>
    </location>
</feature>
<feature type="transmembrane region" description="Helical" evidence="6">
    <location>
        <begin position="788"/>
        <end position="807"/>
    </location>
</feature>
<evidence type="ECO:0000256" key="1">
    <source>
        <dbReference type="ARBA" id="ARBA00004651"/>
    </source>
</evidence>
<keyword evidence="5 6" id="KW-0472">Membrane</keyword>
<reference evidence="9 10" key="1">
    <citation type="submission" date="2016-10" db="EMBL/GenBank/DDBJ databases">
        <authorList>
            <person name="de Groot N.N."/>
        </authorList>
    </citation>
    <scope>NUCLEOTIDE SEQUENCE [LARGE SCALE GENOMIC DNA]</scope>
    <source>
        <strain evidence="9 10">CGMCC 1.7059</strain>
    </source>
</reference>
<dbReference type="GO" id="GO:0005886">
    <property type="term" value="C:plasma membrane"/>
    <property type="evidence" value="ECO:0007669"/>
    <property type="project" value="UniProtKB-SubCell"/>
</dbReference>
<evidence type="ECO:0000256" key="3">
    <source>
        <dbReference type="ARBA" id="ARBA00022692"/>
    </source>
</evidence>
<feature type="transmembrane region" description="Helical" evidence="6">
    <location>
        <begin position="706"/>
        <end position="727"/>
    </location>
</feature>
<proteinExistence type="predicted"/>
<keyword evidence="4 6" id="KW-1133">Transmembrane helix</keyword>
<dbReference type="InterPro" id="IPR038766">
    <property type="entry name" value="Membrane_comp_ABC_pdt"/>
</dbReference>
<feature type="transmembrane region" description="Helical" evidence="6">
    <location>
        <begin position="308"/>
        <end position="330"/>
    </location>
</feature>
<keyword evidence="3 6" id="KW-0812">Transmembrane</keyword>